<evidence type="ECO:0000313" key="2">
    <source>
        <dbReference type="Proteomes" id="UP001277972"/>
    </source>
</evidence>
<dbReference type="Proteomes" id="UP001277972">
    <property type="component" value="Unassembled WGS sequence"/>
</dbReference>
<name>A0ACC6M2W7_9BACI</name>
<proteinExistence type="predicted"/>
<sequence>MFNPNVTVVIATYNRRRELAELLAALADQTYQTFDVMIVNDAGESIDDIVEVYPDLTITVIDLPENHYHVYARNKAVEYAAGEFIMLMDDDDLPLPTHLETMVANIGDADLVYSDVEIVHYQTLDNKRVPESHRLFAYQFDIEKMRKFSTFVPSGSLYRKAIHQEIGGFDENVRNYWDWDFFLRVAEKYHIKRIPVASVLYAFSDGGNNQSNNLERMRHYLDKLSEKHQLGYLPTKNFHLLLEEPEMKAREAESERIWDGRIMPQSRLMW</sequence>
<comment type="caution">
    <text evidence="1">The sequence shown here is derived from an EMBL/GenBank/DDBJ whole genome shotgun (WGS) entry which is preliminary data.</text>
</comment>
<reference evidence="1" key="1">
    <citation type="submission" date="2023-11" db="EMBL/GenBank/DDBJ databases">
        <title>Gracilibacillus pellucida a moderately halophilic bacterium isolated from saline soil in Xinjiang province.</title>
        <authorList>
            <person name="Zhang Z."/>
            <person name="Tan F."/>
            <person name="Wang Y."/>
            <person name="Xia M."/>
        </authorList>
    </citation>
    <scope>NUCLEOTIDE SEQUENCE</scope>
    <source>
        <strain evidence="1">S3-1-1</strain>
    </source>
</reference>
<keyword evidence="1" id="KW-0328">Glycosyltransferase</keyword>
<keyword evidence="1" id="KW-0808">Transferase</keyword>
<dbReference type="EMBL" id="JAWZSR010000002">
    <property type="protein sequence ID" value="MDX8045215.1"/>
    <property type="molecule type" value="Genomic_DNA"/>
</dbReference>
<dbReference type="EC" id="2.4.-.-" evidence="1"/>
<evidence type="ECO:0000313" key="1">
    <source>
        <dbReference type="EMBL" id="MDX8045215.1"/>
    </source>
</evidence>
<accession>A0ACC6M2W7</accession>
<organism evidence="1 2">
    <name type="scientific">Gracilibacillus pellucidus</name>
    <dbReference type="NCBI Taxonomy" id="3095368"/>
    <lineage>
        <taxon>Bacteria</taxon>
        <taxon>Bacillati</taxon>
        <taxon>Bacillota</taxon>
        <taxon>Bacilli</taxon>
        <taxon>Bacillales</taxon>
        <taxon>Bacillaceae</taxon>
        <taxon>Gracilibacillus</taxon>
    </lineage>
</organism>
<gene>
    <name evidence="1" type="ORF">SH601_04365</name>
</gene>
<protein>
    <submittedName>
        <fullName evidence="1">Glycosyltransferase</fullName>
        <ecNumber evidence="1">2.4.-.-</ecNumber>
    </submittedName>
</protein>
<keyword evidence="2" id="KW-1185">Reference proteome</keyword>